<keyword evidence="2" id="KW-1133">Transmembrane helix</keyword>
<proteinExistence type="predicted"/>
<feature type="compositionally biased region" description="Basic residues" evidence="1">
    <location>
        <begin position="60"/>
        <end position="74"/>
    </location>
</feature>
<evidence type="ECO:0008006" key="5">
    <source>
        <dbReference type="Google" id="ProtNLM"/>
    </source>
</evidence>
<gene>
    <name evidence="3" type="ORF">P9H32_17975</name>
</gene>
<accession>A0ABU5N249</accession>
<dbReference type="Proteomes" id="UP001290861">
    <property type="component" value="Unassembled WGS sequence"/>
</dbReference>
<sequence>MRKERTQSKGISKGAPSGFLISILIHAGAFMLAGLLVVFSVTQKEEKKFVPPKPVDRPKMKLKKPKVKVKKSSKPRATNRIVTKVQKASMPDIQLPELSGIGDNLSGDIGGFEIMPDLGQLSVLGSSQSIGSDLEGTYYDLKLDRQGRFISNDKETFRANMIDFIRKGWRPSTLAKFFRSPNKIYATSLVVPTTQSSIAPAAFGDKDASGAQWMVHYKGELVHAEGITFRFWAAADETLLVRVDGEIVIGAKWANTDTGWSNVEPDTVTPFWQSSSMDSYRFILGNSRAAVGDWITLEPGVPLDLEIIIGDNGGKANFCLAVEEQGVEYPESKQGGPILPVFKTAPISRDMMDIIYKDLVEGEVSLTNGPVFNDYGGSSAEKNAVAAASENPPLVEPSPEVSGVGVWELQDGTDFEAELVNVMAGMAVFKNARNKTVKVPLENMTDTSRHNIGLSLPPEFDINFVRDHNQKTFAMDSYDVNNIRPPELRCYYGFRLSQKGSGDYPYRVNAEMFVIGQERLGTKYIVLDRQKTSFVPTRENGKSHSFKSSQEVVLQNYEVENEPRGEKYAGYLVILTDERGREIGYSTSNEWLYKNLGNLKRQKPGNYINKQCERVFPTRPPATLY</sequence>
<comment type="caution">
    <text evidence="3">The sequence shown here is derived from an EMBL/GenBank/DDBJ whole genome shotgun (WGS) entry which is preliminary data.</text>
</comment>
<evidence type="ECO:0000256" key="2">
    <source>
        <dbReference type="SAM" id="Phobius"/>
    </source>
</evidence>
<reference evidence="3 4" key="1">
    <citation type="journal article" date="2024" name="Appl. Environ. Microbiol.">
        <title>Pontiella agarivorans sp. nov., a novel marine anaerobic bacterium capable of degrading macroalgal polysaccharides and fixing nitrogen.</title>
        <authorList>
            <person name="Liu N."/>
            <person name="Kivenson V."/>
            <person name="Peng X."/>
            <person name="Cui Z."/>
            <person name="Lankiewicz T.S."/>
            <person name="Gosselin K.M."/>
            <person name="English C.J."/>
            <person name="Blair E.M."/>
            <person name="O'Malley M.A."/>
            <person name="Valentine D.L."/>
        </authorList>
    </citation>
    <scope>NUCLEOTIDE SEQUENCE [LARGE SCALE GENOMIC DNA]</scope>
    <source>
        <strain evidence="3 4">NLcol2</strain>
    </source>
</reference>
<evidence type="ECO:0000256" key="1">
    <source>
        <dbReference type="SAM" id="MobiDB-lite"/>
    </source>
</evidence>
<keyword evidence="2" id="KW-0812">Transmembrane</keyword>
<feature type="region of interest" description="Disordered" evidence="1">
    <location>
        <begin position="50"/>
        <end position="76"/>
    </location>
</feature>
<feature type="compositionally biased region" description="Basic and acidic residues" evidence="1">
    <location>
        <begin position="50"/>
        <end position="59"/>
    </location>
</feature>
<dbReference type="EMBL" id="JARVCO010000012">
    <property type="protein sequence ID" value="MDZ8120520.1"/>
    <property type="molecule type" value="Genomic_DNA"/>
</dbReference>
<name>A0ABU5N249_9BACT</name>
<keyword evidence="2" id="KW-0472">Membrane</keyword>
<evidence type="ECO:0000313" key="3">
    <source>
        <dbReference type="EMBL" id="MDZ8120520.1"/>
    </source>
</evidence>
<protein>
    <recommendedName>
        <fullName evidence="5">PA14 domain-containing protein</fullName>
    </recommendedName>
</protein>
<dbReference type="RefSeq" id="WP_322610294.1">
    <property type="nucleotide sequence ID" value="NZ_JARVCO010000012.1"/>
</dbReference>
<keyword evidence="4" id="KW-1185">Reference proteome</keyword>
<organism evidence="3 4">
    <name type="scientific">Pontiella agarivorans</name>
    <dbReference type="NCBI Taxonomy" id="3038953"/>
    <lineage>
        <taxon>Bacteria</taxon>
        <taxon>Pseudomonadati</taxon>
        <taxon>Kiritimatiellota</taxon>
        <taxon>Kiritimatiellia</taxon>
        <taxon>Kiritimatiellales</taxon>
        <taxon>Pontiellaceae</taxon>
        <taxon>Pontiella</taxon>
    </lineage>
</organism>
<feature type="transmembrane region" description="Helical" evidence="2">
    <location>
        <begin position="20"/>
        <end position="41"/>
    </location>
</feature>
<evidence type="ECO:0000313" key="4">
    <source>
        <dbReference type="Proteomes" id="UP001290861"/>
    </source>
</evidence>